<feature type="transmembrane region" description="Helical" evidence="2">
    <location>
        <begin position="133"/>
        <end position="151"/>
    </location>
</feature>
<keyword evidence="2" id="KW-1133">Transmembrane helix</keyword>
<evidence type="ECO:0000256" key="1">
    <source>
        <dbReference type="SAM" id="MobiDB-lite"/>
    </source>
</evidence>
<dbReference type="EMBL" id="JAEHOD010000072">
    <property type="protein sequence ID" value="KAG2431607.1"/>
    <property type="molecule type" value="Genomic_DNA"/>
</dbReference>
<feature type="transmembrane region" description="Helical" evidence="2">
    <location>
        <begin position="54"/>
        <end position="74"/>
    </location>
</feature>
<evidence type="ECO:0000313" key="3">
    <source>
        <dbReference type="EMBL" id="KAG2431607.1"/>
    </source>
</evidence>
<comment type="caution">
    <text evidence="3">The sequence shown here is derived from an EMBL/GenBank/DDBJ whole genome shotgun (WGS) entry which is preliminary data.</text>
</comment>
<name>A0A835VW59_9CHLO</name>
<keyword evidence="2" id="KW-0472">Membrane</keyword>
<reference evidence="3" key="1">
    <citation type="journal article" date="2020" name="bioRxiv">
        <title>Comparative genomics of Chlamydomonas.</title>
        <authorList>
            <person name="Craig R.J."/>
            <person name="Hasan A.R."/>
            <person name="Ness R.W."/>
            <person name="Keightley P.D."/>
        </authorList>
    </citation>
    <scope>NUCLEOTIDE SEQUENCE</scope>
    <source>
        <strain evidence="3">CCAP 11/173</strain>
    </source>
</reference>
<keyword evidence="4" id="KW-1185">Reference proteome</keyword>
<organism evidence="3 4">
    <name type="scientific">Chlamydomonas schloesseri</name>
    <dbReference type="NCBI Taxonomy" id="2026947"/>
    <lineage>
        <taxon>Eukaryota</taxon>
        <taxon>Viridiplantae</taxon>
        <taxon>Chlorophyta</taxon>
        <taxon>core chlorophytes</taxon>
        <taxon>Chlorophyceae</taxon>
        <taxon>CS clade</taxon>
        <taxon>Chlamydomonadales</taxon>
        <taxon>Chlamydomonadaceae</taxon>
        <taxon>Chlamydomonas</taxon>
    </lineage>
</organism>
<evidence type="ECO:0000256" key="2">
    <source>
        <dbReference type="SAM" id="Phobius"/>
    </source>
</evidence>
<accession>A0A835VW59</accession>
<gene>
    <name evidence="3" type="ORF">HYH02_013300</name>
</gene>
<feature type="transmembrane region" description="Helical" evidence="2">
    <location>
        <begin position="23"/>
        <end position="42"/>
    </location>
</feature>
<keyword evidence="2" id="KW-0812">Transmembrane</keyword>
<proteinExistence type="predicted"/>
<sequence length="241" mass="24962">MHAVTDTPVEELRAAWLADNSSFGIVAALLATVAFGGLMVGFDVELRWYNEWVDLVYACFLAISLLCNVACIFLSARAYSVASLVPAKYFMPYLALRGNFGFSREPGRWIGPAFVSLFFALVCATFMLRGPIAAAVVLGIALFALVHMLFAEAHAQALLRRLGMQASARAARHGGGEGGGGRGGDGCGGAASIVGCGEAGASGGEQGQQQAAVTSPSARGARSGAPMPQTGLALGFRREGV</sequence>
<protein>
    <submittedName>
        <fullName evidence="3">Uncharacterized protein</fullName>
    </submittedName>
</protein>
<feature type="region of interest" description="Disordered" evidence="1">
    <location>
        <begin position="207"/>
        <end position="241"/>
    </location>
</feature>
<evidence type="ECO:0000313" key="4">
    <source>
        <dbReference type="Proteomes" id="UP000613740"/>
    </source>
</evidence>
<dbReference type="AlphaFoldDB" id="A0A835VW59"/>
<dbReference type="Proteomes" id="UP000613740">
    <property type="component" value="Unassembled WGS sequence"/>
</dbReference>
<feature type="transmembrane region" description="Helical" evidence="2">
    <location>
        <begin position="109"/>
        <end position="127"/>
    </location>
</feature>